<evidence type="ECO:0000256" key="1">
    <source>
        <dbReference type="SAM" id="MobiDB-lite"/>
    </source>
</evidence>
<sequence>MVPMAPEHISPGLGHQLMTHGTISLGLVPQPPSPTPDVPPTKNDWDSVFCPMFDEYFNPSPSVAQPVLVAVVQEPVVSTGTPSSTRIDHDTPYSTSQITQKNNLILLDYKIQQLSKGSSEGYGNTPEVPDEPKDNSSSSNSINGDVSIHQADLCVQRITSLTLLISMVTEKDSINTTPPTHMLMFNAQLLLDKTFHEELLRGVLERVVGARTNSDGQKDVLVAYDLIHT</sequence>
<reference evidence="2" key="1">
    <citation type="journal article" date="2022" name="Int. J. Mol. Sci.">
        <title>Draft Genome of Tanacetum Coccineum: Genomic Comparison of Closely Related Tanacetum-Family Plants.</title>
        <authorList>
            <person name="Yamashiro T."/>
            <person name="Shiraishi A."/>
            <person name="Nakayama K."/>
            <person name="Satake H."/>
        </authorList>
    </citation>
    <scope>NUCLEOTIDE SEQUENCE</scope>
</reference>
<reference evidence="2" key="2">
    <citation type="submission" date="2022-01" db="EMBL/GenBank/DDBJ databases">
        <authorList>
            <person name="Yamashiro T."/>
            <person name="Shiraishi A."/>
            <person name="Satake H."/>
            <person name="Nakayama K."/>
        </authorList>
    </citation>
    <scope>NUCLEOTIDE SEQUENCE</scope>
</reference>
<comment type="caution">
    <text evidence="2">The sequence shown here is derived from an EMBL/GenBank/DDBJ whole genome shotgun (WGS) entry which is preliminary data.</text>
</comment>
<organism evidence="2 3">
    <name type="scientific">Tanacetum coccineum</name>
    <dbReference type="NCBI Taxonomy" id="301880"/>
    <lineage>
        <taxon>Eukaryota</taxon>
        <taxon>Viridiplantae</taxon>
        <taxon>Streptophyta</taxon>
        <taxon>Embryophyta</taxon>
        <taxon>Tracheophyta</taxon>
        <taxon>Spermatophyta</taxon>
        <taxon>Magnoliopsida</taxon>
        <taxon>eudicotyledons</taxon>
        <taxon>Gunneridae</taxon>
        <taxon>Pentapetalae</taxon>
        <taxon>asterids</taxon>
        <taxon>campanulids</taxon>
        <taxon>Asterales</taxon>
        <taxon>Asteraceae</taxon>
        <taxon>Asteroideae</taxon>
        <taxon>Anthemideae</taxon>
        <taxon>Anthemidinae</taxon>
        <taxon>Tanacetum</taxon>
    </lineage>
</organism>
<evidence type="ECO:0000313" key="2">
    <source>
        <dbReference type="EMBL" id="GJU08763.1"/>
    </source>
</evidence>
<dbReference type="EMBL" id="BQNB010021665">
    <property type="protein sequence ID" value="GJU08763.1"/>
    <property type="molecule type" value="Genomic_DNA"/>
</dbReference>
<proteinExistence type="predicted"/>
<gene>
    <name evidence="2" type="ORF">Tco_1125193</name>
</gene>
<keyword evidence="3" id="KW-1185">Reference proteome</keyword>
<feature type="region of interest" description="Disordered" evidence="1">
    <location>
        <begin position="117"/>
        <end position="142"/>
    </location>
</feature>
<evidence type="ECO:0000313" key="3">
    <source>
        <dbReference type="Proteomes" id="UP001151760"/>
    </source>
</evidence>
<accession>A0ABQ5JBB4</accession>
<dbReference type="Proteomes" id="UP001151760">
    <property type="component" value="Unassembled WGS sequence"/>
</dbReference>
<protein>
    <submittedName>
        <fullName evidence="2">Uncharacterized protein</fullName>
    </submittedName>
</protein>
<name>A0ABQ5JBB4_9ASTR</name>